<evidence type="ECO:0000259" key="8">
    <source>
        <dbReference type="PROSITE" id="PS51764"/>
    </source>
</evidence>
<name>A0ABX0FAR8_9BACL</name>
<dbReference type="Pfam" id="PF00395">
    <property type="entry name" value="SLH"/>
    <property type="match status" value="2"/>
</dbReference>
<keyword evidence="6" id="KW-0732">Signal</keyword>
<proteinExistence type="inferred from homology"/>
<dbReference type="Gene3D" id="3.20.20.80">
    <property type="entry name" value="Glycosidases"/>
    <property type="match status" value="1"/>
</dbReference>
<dbReference type="SUPFAM" id="SSF49785">
    <property type="entry name" value="Galactose-binding domain-like"/>
    <property type="match status" value="3"/>
</dbReference>
<feature type="active site" description="Proton donor" evidence="4">
    <location>
        <position position="592"/>
    </location>
</feature>
<comment type="similarity">
    <text evidence="1 4">Belongs to the glycosyl hydrolase 26 family.</text>
</comment>
<feature type="domain" description="SLH" evidence="7">
    <location>
        <begin position="145"/>
        <end position="208"/>
    </location>
</feature>
<dbReference type="Gene3D" id="2.60.120.260">
    <property type="entry name" value="Galactose-binding domain-like"/>
    <property type="match status" value="3"/>
</dbReference>
<dbReference type="InterPro" id="IPR005087">
    <property type="entry name" value="CBM11"/>
</dbReference>
<dbReference type="Pfam" id="PF03425">
    <property type="entry name" value="CBM_11"/>
    <property type="match status" value="1"/>
</dbReference>
<dbReference type="PANTHER" id="PTHR40079">
    <property type="entry name" value="MANNAN ENDO-1,4-BETA-MANNOSIDASE E-RELATED"/>
    <property type="match status" value="1"/>
</dbReference>
<evidence type="ECO:0000256" key="2">
    <source>
        <dbReference type="ARBA" id="ARBA00022801"/>
    </source>
</evidence>
<dbReference type="EMBL" id="JAAFGS010000006">
    <property type="protein sequence ID" value="NGZ77055.1"/>
    <property type="molecule type" value="Genomic_DNA"/>
</dbReference>
<evidence type="ECO:0000256" key="3">
    <source>
        <dbReference type="ARBA" id="ARBA00023295"/>
    </source>
</evidence>
<accession>A0ABX0FAR8</accession>
<dbReference type="InterPro" id="IPR001119">
    <property type="entry name" value="SLH_dom"/>
</dbReference>
<dbReference type="PROSITE" id="PS51764">
    <property type="entry name" value="GH26"/>
    <property type="match status" value="1"/>
</dbReference>
<comment type="caution">
    <text evidence="9">The sequence shown here is derived from an EMBL/GenBank/DDBJ whole genome shotgun (WGS) entry which is preliminary data.</text>
</comment>
<evidence type="ECO:0000256" key="4">
    <source>
        <dbReference type="PROSITE-ProRule" id="PRU01100"/>
    </source>
</evidence>
<feature type="domain" description="GH26" evidence="8">
    <location>
        <begin position="425"/>
        <end position="784"/>
    </location>
</feature>
<organism evidence="9 10">
    <name type="scientific">Saccharibacillus alkalitolerans</name>
    <dbReference type="NCBI Taxonomy" id="2705290"/>
    <lineage>
        <taxon>Bacteria</taxon>
        <taxon>Bacillati</taxon>
        <taxon>Bacillota</taxon>
        <taxon>Bacilli</taxon>
        <taxon>Bacillales</taxon>
        <taxon>Paenibacillaceae</taxon>
        <taxon>Saccharibacillus</taxon>
    </lineage>
</organism>
<evidence type="ECO:0000256" key="1">
    <source>
        <dbReference type="ARBA" id="ARBA00007754"/>
    </source>
</evidence>
<dbReference type="InterPro" id="IPR015295">
    <property type="entry name" value="CBM27"/>
</dbReference>
<feature type="compositionally biased region" description="Gly residues" evidence="5">
    <location>
        <begin position="389"/>
        <end position="410"/>
    </location>
</feature>
<feature type="domain" description="SLH" evidence="7">
    <location>
        <begin position="26"/>
        <end position="89"/>
    </location>
</feature>
<feature type="active site" description="Nucleophile" evidence="4">
    <location>
        <position position="702"/>
    </location>
</feature>
<dbReference type="InterPro" id="IPR017853">
    <property type="entry name" value="GH"/>
</dbReference>
<dbReference type="InterPro" id="IPR022790">
    <property type="entry name" value="GH26_dom"/>
</dbReference>
<dbReference type="PANTHER" id="PTHR40079:SF4">
    <property type="entry name" value="GH26 DOMAIN-CONTAINING PROTEIN-RELATED"/>
    <property type="match status" value="1"/>
</dbReference>
<dbReference type="Proteomes" id="UP000800303">
    <property type="component" value="Unassembled WGS sequence"/>
</dbReference>
<gene>
    <name evidence="9" type="ORF">GYN08_17250</name>
</gene>
<dbReference type="Pfam" id="PF02156">
    <property type="entry name" value="Glyco_hydro_26"/>
    <property type="match status" value="1"/>
</dbReference>
<dbReference type="RefSeq" id="WP_166276735.1">
    <property type="nucleotide sequence ID" value="NZ_JAAFGS010000006.1"/>
</dbReference>
<dbReference type="Pfam" id="PF21253">
    <property type="entry name" value="Mann_GBD_bact"/>
    <property type="match status" value="1"/>
</dbReference>
<dbReference type="Gene3D" id="2.60.40.10">
    <property type="entry name" value="Immunoglobulins"/>
    <property type="match status" value="1"/>
</dbReference>
<evidence type="ECO:0000256" key="6">
    <source>
        <dbReference type="SAM" id="SignalP"/>
    </source>
</evidence>
<feature type="region of interest" description="Disordered" evidence="5">
    <location>
        <begin position="376"/>
        <end position="411"/>
    </location>
</feature>
<dbReference type="PROSITE" id="PS51272">
    <property type="entry name" value="SLH"/>
    <property type="match status" value="2"/>
</dbReference>
<keyword evidence="2 4" id="KW-0378">Hydrolase</keyword>
<dbReference type="InterPro" id="IPR049475">
    <property type="entry name" value="Mann_GBD_bact"/>
</dbReference>
<evidence type="ECO:0000313" key="9">
    <source>
        <dbReference type="EMBL" id="NGZ77055.1"/>
    </source>
</evidence>
<dbReference type="SUPFAM" id="SSF51445">
    <property type="entry name" value="(Trans)glycosidases"/>
    <property type="match status" value="1"/>
</dbReference>
<dbReference type="PRINTS" id="PR00739">
    <property type="entry name" value="GLHYDRLASE26"/>
</dbReference>
<reference evidence="9 10" key="1">
    <citation type="submission" date="2020-01" db="EMBL/GenBank/DDBJ databases">
        <title>Polyphasic characterisation and genomic insights into a novel alkali tolerant bacterium VR-M41.</title>
        <authorList>
            <person name="Vemuluri V.R."/>
        </authorList>
    </citation>
    <scope>NUCLEOTIDE SEQUENCE [LARGE SCALE GENOMIC DNA]</scope>
    <source>
        <strain evidence="9 10">VR-M41</strain>
    </source>
</reference>
<dbReference type="InterPro" id="IPR008979">
    <property type="entry name" value="Galactose-bd-like_sf"/>
</dbReference>
<dbReference type="InterPro" id="IPR013783">
    <property type="entry name" value="Ig-like_fold"/>
</dbReference>
<keyword evidence="10" id="KW-1185">Reference proteome</keyword>
<evidence type="ECO:0000256" key="5">
    <source>
        <dbReference type="SAM" id="MobiDB-lite"/>
    </source>
</evidence>
<sequence>MNVFKRSFVLALAAVTLLVTAMPAFAAPRTPDVGKSHWAGESIDRWKESGIVQGYGNGNFGPDRQITRAEMASMINRLFGFAESSPNPFSDVPEGAWYARDLSAARQAGYYQGFPGNKAKADTSMNRQDAAVLLASVFSLSPAENGTVSFADESEISAYASRSVQAMNGLLNGYPDGSFRPKAPITRAETVTLFDRLVSRYYAEAGTVTGGAIAGNALVNRSGVVLKDARIAGNLYLTPGIGNGDAELDNVIVDGTVYVAGGGEQSIHFKNSKLRHVIVNRPGGSVRVSAEGSSTIERLSVETPSQIEVQSGAAVGTAVIGGGAVGTAITLKGTIDRLEVRAASVTRNGQPVPEGVFQTGNETPAPSVVPPVVPPVTPVPSAPANGGNPNAGGGDTGGGAGGGGTGGGGTDNVPVVQLADPEATPATRSLFAYLSEKSGKQIMFGHQHDTTVSIAGKDASGNVVSDVYRSTGDYPAVFGWDTLSLDGYEAPPGVSGDYEASRLGLSAAMKQAHELGGIVTLSTHPYNFATGGSFNDTGNTKGATSSVAVRILPGGDKNGEFNAYLDRIANFANHLKDDAGTPIPVLFRPFHEQNGGWFWWGAATTTRSEYVELYRYTVEYLRDVKGVHNFLYVFSPNGAFNGNESEYLRTYPGDPYVDILGMDQYDNKDNAGSEAFLKGLVADLNMISKLAQAKGKIVTLSEYGYSAAGMKTTGNNEKQWFTKVLNAIKADPDASKISYMLTWANFGEGNNLYVPYKNVPGKGDHELLNDFIDFYRDPYTAFAGEIQTDNKYGQQVRTAPQAPLLHIVTPNDVGTVSEAAPVIRAKAANFAPSRVVYIAGDSDAEVPMTLSPDGYYSATWIPEAALNGTSVPITVKAYGAGNEPLTQSLSVFVKIGELPLKKISFDAETDLNSIRNSGTWSGAAGDGSTIRTELGYAAPGGDGKLAIRVLEGLTAADTWQELKLKLTPEALAGIDLSQVGRVKFSAWIPETAQNENGNAAVRGIVQLPEDWDTKYGMDSSYRALSDLPIVTLDGIRYYRFDASIELNDAEKSAAASGLAFSLVGSGLAQSGELPIYVDDIGLYGTYAEPTADAARVDDFESYGSSDEALAAKYPKAGGDDIRVSLSADRKASGNYGMKLDYSLNSAGYAGVGKSLGTLDWSEYNAVSMWIASDGEEAYAETGQPLKLVVQLIIDGGYFEAYPTIVPGQNGQVVIGLKDLTEMSWGKAGALTPERLQQVQSFNLYVNGMDGASHTGTLYFDDIRAVYDPSLPDMSNETGGPPEPHAPGVLHAFASTEDISGWMTANGDSAQAQAPTFDEAEQALSAAFSLANTGQNADGSFKESFELAVNPERMNVKGSDTLTADVKLSDGSAKARLFIKTGDSWAWSDSGTPEVVDSEGYTRLMLHLPTAAASAGVDLANVKTIGIKIEDMNGTGTSRLLLRTIELHAAEPSA</sequence>
<feature type="chain" id="PRO_5046128306" evidence="6">
    <location>
        <begin position="27"/>
        <end position="1453"/>
    </location>
</feature>
<evidence type="ECO:0000313" key="10">
    <source>
        <dbReference type="Proteomes" id="UP000800303"/>
    </source>
</evidence>
<feature type="signal peptide" evidence="6">
    <location>
        <begin position="1"/>
        <end position="26"/>
    </location>
</feature>
<keyword evidence="3 4" id="KW-0326">Glycosidase</keyword>
<protein>
    <submittedName>
        <fullName evidence="9">Beta-mannosidase</fullName>
    </submittedName>
</protein>
<dbReference type="InterPro" id="IPR000805">
    <property type="entry name" value="Glyco_hydro_26"/>
</dbReference>
<dbReference type="Pfam" id="PF09212">
    <property type="entry name" value="CBM27"/>
    <property type="match status" value="1"/>
</dbReference>
<evidence type="ECO:0000259" key="7">
    <source>
        <dbReference type="PROSITE" id="PS51272"/>
    </source>
</evidence>